<dbReference type="Gene3D" id="1.10.10.10">
    <property type="entry name" value="Winged helix-like DNA-binding domain superfamily/Winged helix DNA-binding domain"/>
    <property type="match status" value="1"/>
</dbReference>
<dbReference type="Pfam" id="PF00392">
    <property type="entry name" value="GntR"/>
    <property type="match status" value="1"/>
</dbReference>
<dbReference type="Proteomes" id="UP000318834">
    <property type="component" value="Unassembled WGS sequence"/>
</dbReference>
<comment type="caution">
    <text evidence="6">The sequence shown here is derived from an EMBL/GenBank/DDBJ whole genome shotgun (WGS) entry which is preliminary data.</text>
</comment>
<evidence type="ECO:0000256" key="1">
    <source>
        <dbReference type="ARBA" id="ARBA00023015"/>
    </source>
</evidence>
<evidence type="ECO:0000256" key="4">
    <source>
        <dbReference type="SAM" id="MobiDB-lite"/>
    </source>
</evidence>
<dbReference type="PANTHER" id="PTHR44846">
    <property type="entry name" value="MANNOSYL-D-GLYCERATE TRANSPORT/METABOLISM SYSTEM REPRESSOR MNGR-RELATED"/>
    <property type="match status" value="1"/>
</dbReference>
<evidence type="ECO:0000256" key="2">
    <source>
        <dbReference type="ARBA" id="ARBA00023125"/>
    </source>
</evidence>
<dbReference type="InterPro" id="IPR050679">
    <property type="entry name" value="Bact_HTH_transcr_reg"/>
</dbReference>
<dbReference type="Pfam" id="PF07702">
    <property type="entry name" value="UTRA"/>
    <property type="match status" value="1"/>
</dbReference>
<keyword evidence="1" id="KW-0805">Transcription regulation</keyword>
<evidence type="ECO:0000256" key="3">
    <source>
        <dbReference type="ARBA" id="ARBA00023163"/>
    </source>
</evidence>
<dbReference type="GO" id="GO:0003700">
    <property type="term" value="F:DNA-binding transcription factor activity"/>
    <property type="evidence" value="ECO:0007669"/>
    <property type="project" value="InterPro"/>
</dbReference>
<evidence type="ECO:0000313" key="6">
    <source>
        <dbReference type="EMBL" id="TMI76497.1"/>
    </source>
</evidence>
<dbReference type="SMART" id="SM00866">
    <property type="entry name" value="UTRA"/>
    <property type="match status" value="1"/>
</dbReference>
<dbReference type="AlphaFoldDB" id="A0A537IZ11"/>
<dbReference type="GO" id="GO:0003677">
    <property type="term" value="F:DNA binding"/>
    <property type="evidence" value="ECO:0007669"/>
    <property type="project" value="UniProtKB-KW"/>
</dbReference>
<dbReference type="EMBL" id="VBAP01000020">
    <property type="protein sequence ID" value="TMI76497.1"/>
    <property type="molecule type" value="Genomic_DNA"/>
</dbReference>
<dbReference type="InterPro" id="IPR000524">
    <property type="entry name" value="Tscrpt_reg_HTH_GntR"/>
</dbReference>
<name>A0A537IZ11_9BACT</name>
<dbReference type="Gene3D" id="3.40.1410.10">
    <property type="entry name" value="Chorismate lyase-like"/>
    <property type="match status" value="1"/>
</dbReference>
<protein>
    <submittedName>
        <fullName evidence="6">GntR family transcriptional regulator</fullName>
    </submittedName>
</protein>
<dbReference type="SMART" id="SM00345">
    <property type="entry name" value="HTH_GNTR"/>
    <property type="match status" value="1"/>
</dbReference>
<keyword evidence="3" id="KW-0804">Transcription</keyword>
<dbReference type="InterPro" id="IPR036390">
    <property type="entry name" value="WH_DNA-bd_sf"/>
</dbReference>
<feature type="domain" description="HTH gntR-type" evidence="5">
    <location>
        <begin position="216"/>
        <end position="284"/>
    </location>
</feature>
<feature type="region of interest" description="Disordered" evidence="4">
    <location>
        <begin position="150"/>
        <end position="179"/>
    </location>
</feature>
<evidence type="ECO:0000313" key="7">
    <source>
        <dbReference type="Proteomes" id="UP000318834"/>
    </source>
</evidence>
<evidence type="ECO:0000259" key="5">
    <source>
        <dbReference type="PROSITE" id="PS50949"/>
    </source>
</evidence>
<dbReference type="CDD" id="cd07377">
    <property type="entry name" value="WHTH_GntR"/>
    <property type="match status" value="1"/>
</dbReference>
<dbReference type="InterPro" id="IPR028978">
    <property type="entry name" value="Chorismate_lyase_/UTRA_dom_sf"/>
</dbReference>
<gene>
    <name evidence="6" type="ORF">E6H05_03495</name>
</gene>
<feature type="compositionally biased region" description="Polar residues" evidence="4">
    <location>
        <begin position="169"/>
        <end position="179"/>
    </location>
</feature>
<dbReference type="InterPro" id="IPR011663">
    <property type="entry name" value="UTRA"/>
</dbReference>
<keyword evidence="2" id="KW-0238">DNA-binding</keyword>
<sequence>MRQLQDAFGGVDGALRFGPEFVGVTGYPTRFQRAGEGAGESTGGGGDEVVEGGRELLFRGHLVEVGDFGVHAEVDGFFKPREVGATLGALLLDDLDLRDVDGIAHRSTSLPWWSSRAQRNDLLSIRRLLRRYAPRNDGLSLLPDYSPLAMRAPLTQPSPPRGERETRISPRSLSQSNLSCWHPDMSSSRAHARSRPLVHLEPEAEVGTWPAQAPPIPKYYQLRAELERQIAGGELAPGAFLPPERVLLQQYGVSRTTLREALRPLLHEGTLLSVRGKGIMVAKPAIRQAGDVLMSFSDVLRSQRLQPGIAEVRVSVGRCSLEVGAALQLPPDAQVVRIERVRTGDGHPVNFSISYIPAGDVPEFTAELLETSGSLYDLLRTRYEIHIARAQDEMFARRATEREAKLLGVRPGDPVLVMNRVCVLSSGRPIEYALSVIRSDIYRYVVRLTPPRPVPSDTGTRQAAQ</sequence>
<dbReference type="SUPFAM" id="SSF64288">
    <property type="entry name" value="Chorismate lyase-like"/>
    <property type="match status" value="1"/>
</dbReference>
<reference evidence="6 7" key="1">
    <citation type="journal article" date="2019" name="Nat. Microbiol.">
        <title>Mediterranean grassland soil C-N compound turnover is dependent on rainfall and depth, and is mediated by genomically divergent microorganisms.</title>
        <authorList>
            <person name="Diamond S."/>
            <person name="Andeer P.F."/>
            <person name="Li Z."/>
            <person name="Crits-Christoph A."/>
            <person name="Burstein D."/>
            <person name="Anantharaman K."/>
            <person name="Lane K.R."/>
            <person name="Thomas B.C."/>
            <person name="Pan C."/>
            <person name="Northen T.R."/>
            <person name="Banfield J.F."/>
        </authorList>
    </citation>
    <scope>NUCLEOTIDE SEQUENCE [LARGE SCALE GENOMIC DNA]</scope>
    <source>
        <strain evidence="6">NP_8</strain>
    </source>
</reference>
<proteinExistence type="predicted"/>
<dbReference type="SUPFAM" id="SSF46785">
    <property type="entry name" value="Winged helix' DNA-binding domain"/>
    <property type="match status" value="1"/>
</dbReference>
<dbReference type="InterPro" id="IPR036388">
    <property type="entry name" value="WH-like_DNA-bd_sf"/>
</dbReference>
<dbReference type="PROSITE" id="PS50949">
    <property type="entry name" value="HTH_GNTR"/>
    <property type="match status" value="1"/>
</dbReference>
<organism evidence="6 7">
    <name type="scientific">Candidatus Segetimicrobium genomatis</name>
    <dbReference type="NCBI Taxonomy" id="2569760"/>
    <lineage>
        <taxon>Bacteria</taxon>
        <taxon>Bacillati</taxon>
        <taxon>Candidatus Sysuimicrobiota</taxon>
        <taxon>Candidatus Sysuimicrobiia</taxon>
        <taxon>Candidatus Sysuimicrobiales</taxon>
        <taxon>Candidatus Segetimicrobiaceae</taxon>
        <taxon>Candidatus Segetimicrobium</taxon>
    </lineage>
</organism>
<dbReference type="GO" id="GO:0045892">
    <property type="term" value="P:negative regulation of DNA-templated transcription"/>
    <property type="evidence" value="ECO:0007669"/>
    <property type="project" value="TreeGrafter"/>
</dbReference>
<dbReference type="PRINTS" id="PR00035">
    <property type="entry name" value="HTHGNTR"/>
</dbReference>
<accession>A0A537IZ11</accession>
<dbReference type="PANTHER" id="PTHR44846:SF1">
    <property type="entry name" value="MANNOSYL-D-GLYCERATE TRANSPORT_METABOLISM SYSTEM REPRESSOR MNGR-RELATED"/>
    <property type="match status" value="1"/>
</dbReference>